<sequence length="45" mass="5075">MADQEKGTRVGRRDGRDAVRETSGHEMVVQMQVGLTPEYEHACSR</sequence>
<organism evidence="2">
    <name type="scientific">Thermosporothrix sp. COM3</name>
    <dbReference type="NCBI Taxonomy" id="2490863"/>
    <lineage>
        <taxon>Bacteria</taxon>
        <taxon>Bacillati</taxon>
        <taxon>Chloroflexota</taxon>
        <taxon>Ktedonobacteria</taxon>
        <taxon>Ktedonobacterales</taxon>
        <taxon>Thermosporotrichaceae</taxon>
        <taxon>Thermosporothrix</taxon>
    </lineage>
</organism>
<reference evidence="2" key="1">
    <citation type="submission" date="2018-12" db="EMBL/GenBank/DDBJ databases">
        <title>Novel natural products biosynthetic potential of the class Ktedonobacteria.</title>
        <authorList>
            <person name="Zheng Y."/>
            <person name="Saitou A."/>
            <person name="Wang C.M."/>
            <person name="Toyoda A."/>
            <person name="Minakuchi Y."/>
            <person name="Sekiguchi Y."/>
            <person name="Ueda K."/>
            <person name="Takano H."/>
            <person name="Sakai Y."/>
            <person name="Yokota A."/>
            <person name="Yabe S."/>
        </authorList>
    </citation>
    <scope>NUCLEOTIDE SEQUENCE</scope>
    <source>
        <strain evidence="2">COM3</strain>
    </source>
</reference>
<gene>
    <name evidence="2" type="ORF">KTC_28580</name>
</gene>
<dbReference type="EMBL" id="AP019376">
    <property type="protein sequence ID" value="BBH88107.1"/>
    <property type="molecule type" value="Genomic_DNA"/>
</dbReference>
<accession>A0A455SI04</accession>
<protein>
    <submittedName>
        <fullName evidence="2">Uncharacterized protein</fullName>
    </submittedName>
</protein>
<evidence type="ECO:0000313" key="2">
    <source>
        <dbReference type="EMBL" id="BBH88107.1"/>
    </source>
</evidence>
<feature type="compositionally biased region" description="Basic and acidic residues" evidence="1">
    <location>
        <begin position="1"/>
        <end position="24"/>
    </location>
</feature>
<dbReference type="AlphaFoldDB" id="A0A455SI04"/>
<evidence type="ECO:0000256" key="1">
    <source>
        <dbReference type="SAM" id="MobiDB-lite"/>
    </source>
</evidence>
<feature type="region of interest" description="Disordered" evidence="1">
    <location>
        <begin position="1"/>
        <end position="45"/>
    </location>
</feature>
<name>A0A455SI04_9CHLR</name>
<proteinExistence type="predicted"/>